<evidence type="ECO:0000313" key="1">
    <source>
        <dbReference type="EMBL" id="CAE0136268.1"/>
    </source>
</evidence>
<dbReference type="InterPro" id="IPR013320">
    <property type="entry name" value="ConA-like_dom_sf"/>
</dbReference>
<dbReference type="AlphaFoldDB" id="A0A7S3BIE8"/>
<dbReference type="EMBL" id="HBHX01056479">
    <property type="protein sequence ID" value="CAE0136268.1"/>
    <property type="molecule type" value="Transcribed_RNA"/>
</dbReference>
<protein>
    <submittedName>
        <fullName evidence="1">Uncharacterized protein</fullName>
    </submittedName>
</protein>
<dbReference type="Pfam" id="PF13385">
    <property type="entry name" value="Laminin_G_3"/>
    <property type="match status" value="1"/>
</dbReference>
<organism evidence="1">
    <name type="scientific">Haptolina ericina</name>
    <dbReference type="NCBI Taxonomy" id="156174"/>
    <lineage>
        <taxon>Eukaryota</taxon>
        <taxon>Haptista</taxon>
        <taxon>Haptophyta</taxon>
        <taxon>Prymnesiophyceae</taxon>
        <taxon>Prymnesiales</taxon>
        <taxon>Prymnesiaceae</taxon>
        <taxon>Haptolina</taxon>
    </lineage>
</organism>
<accession>A0A7S3BIE8</accession>
<proteinExistence type="predicted"/>
<dbReference type="SUPFAM" id="SSF49899">
    <property type="entry name" value="Concanavalin A-like lectins/glucanases"/>
    <property type="match status" value="1"/>
</dbReference>
<reference evidence="1" key="1">
    <citation type="submission" date="2021-01" db="EMBL/GenBank/DDBJ databases">
        <authorList>
            <person name="Corre E."/>
            <person name="Pelletier E."/>
            <person name="Niang G."/>
            <person name="Scheremetjew M."/>
            <person name="Finn R."/>
            <person name="Kale V."/>
            <person name="Holt S."/>
            <person name="Cochrane G."/>
            <person name="Meng A."/>
            <person name="Brown T."/>
            <person name="Cohen L."/>
        </authorList>
    </citation>
    <scope>NUCLEOTIDE SEQUENCE</scope>
    <source>
        <strain evidence="1">CCMP281</strain>
    </source>
</reference>
<sequence>MSKRPRSDGSPIRDTLTRTWAIECMSFDGVDQSIEAPEPTHHVGGIDGLTVAAWVKRTHADTSNDRLIDFGNGAEKENIVINFGVNNMNYETYHVEEGSASKKHKLSVTAAESCSSSSSPSSTTIFPHEAWTHVAIVHNANGIASIFWNGSLKARGQVKLPAPVARSKYYVGRSHWGADPYFKGNITDVHVFNYPLTPMELKRCAYSRTLPGGDRAKPILSLANCWREVRQPSPSSRTLSCANFNCGCRMKNGIHAVPELARDGTHSTAEVEDLQFVPMLDSDQQLASLLQLERASQLHHEQLLDLERSLAECLDSGTFHLAQHWQNRIDTARDAYRRTQSVERMIKYGHRIPQGTTFTDTGQCRQPPRLAAALDAENGLFHAFCIYELRSMSASGRADVGCCSTDEGPWHVYICDVFSMRQLLPLQPCWKDGVASLLISVLQQKSEAEHRVVVLKPLCEAPGLGDYYARIGFTTREAEFEAAGLRECYSDGEMVRC</sequence>
<gene>
    <name evidence="1" type="ORF">HERI1096_LOCUS31152</name>
</gene>
<name>A0A7S3BIE8_9EUKA</name>
<dbReference type="Gene3D" id="2.60.120.200">
    <property type="match status" value="1"/>
</dbReference>